<keyword evidence="2" id="KW-0560">Oxidoreductase</keyword>
<evidence type="ECO:0000313" key="4">
    <source>
        <dbReference type="EMBL" id="KAA1094520.1"/>
    </source>
</evidence>
<sequence length="53" mass="5575">MKGSDNIISFHSKRYASSPLIVQGSGAGAEVTAMGVVGDMIKVVERLIGRNIN</sequence>
<dbReference type="GO" id="GO:0009090">
    <property type="term" value="P:homoserine biosynthetic process"/>
    <property type="evidence" value="ECO:0007669"/>
    <property type="project" value="TreeGrafter"/>
</dbReference>
<keyword evidence="1" id="KW-0521">NADP</keyword>
<dbReference type="InterPro" id="IPR001342">
    <property type="entry name" value="HDH_cat"/>
</dbReference>
<reference evidence="4 5" key="1">
    <citation type="submission" date="2019-05" db="EMBL/GenBank/DDBJ databases">
        <title>Emergence of the Ug99 lineage of the wheat stem rust pathogen through somatic hybridization.</title>
        <authorList>
            <person name="Li F."/>
            <person name="Upadhyaya N.M."/>
            <person name="Sperschneider J."/>
            <person name="Matny O."/>
            <person name="Nguyen-Phuc H."/>
            <person name="Mago R."/>
            <person name="Raley C."/>
            <person name="Miller M.E."/>
            <person name="Silverstein K.A.T."/>
            <person name="Henningsen E."/>
            <person name="Hirsch C.D."/>
            <person name="Visser B."/>
            <person name="Pretorius Z.A."/>
            <person name="Steffenson B.J."/>
            <person name="Schwessinger B."/>
            <person name="Dodds P.N."/>
            <person name="Figueroa M."/>
        </authorList>
    </citation>
    <scope>NUCLEOTIDE SEQUENCE [LARGE SCALE GENOMIC DNA]</scope>
    <source>
        <strain evidence="4">21-0</strain>
    </source>
</reference>
<dbReference type="PANTHER" id="PTHR43070">
    <property type="match status" value="1"/>
</dbReference>
<dbReference type="OrthoDB" id="67851at2759"/>
<organism evidence="4 5">
    <name type="scientific">Puccinia graminis f. sp. tritici</name>
    <dbReference type="NCBI Taxonomy" id="56615"/>
    <lineage>
        <taxon>Eukaryota</taxon>
        <taxon>Fungi</taxon>
        <taxon>Dikarya</taxon>
        <taxon>Basidiomycota</taxon>
        <taxon>Pucciniomycotina</taxon>
        <taxon>Pucciniomycetes</taxon>
        <taxon>Pucciniales</taxon>
        <taxon>Pucciniaceae</taxon>
        <taxon>Puccinia</taxon>
    </lineage>
</organism>
<proteinExistence type="predicted"/>
<keyword evidence="5" id="KW-1185">Reference proteome</keyword>
<dbReference type="InterPro" id="IPR011147">
    <property type="entry name" value="Bifunc_Aspkin/hSer_DH"/>
</dbReference>
<evidence type="ECO:0000256" key="2">
    <source>
        <dbReference type="ARBA" id="ARBA00023002"/>
    </source>
</evidence>
<evidence type="ECO:0000259" key="3">
    <source>
        <dbReference type="Pfam" id="PF00742"/>
    </source>
</evidence>
<evidence type="ECO:0000256" key="1">
    <source>
        <dbReference type="ARBA" id="ARBA00022857"/>
    </source>
</evidence>
<name>A0A5B0P233_PUCGR</name>
<dbReference type="PANTHER" id="PTHR43070:SF5">
    <property type="entry name" value="HOMOSERINE DEHYDROGENASE"/>
    <property type="match status" value="1"/>
</dbReference>
<accession>A0A5B0P233</accession>
<comment type="caution">
    <text evidence="4">The sequence shown here is derived from an EMBL/GenBank/DDBJ whole genome shotgun (WGS) entry which is preliminary data.</text>
</comment>
<evidence type="ECO:0000313" key="5">
    <source>
        <dbReference type="Proteomes" id="UP000324748"/>
    </source>
</evidence>
<feature type="domain" description="Homoserine dehydrogenase catalytic" evidence="3">
    <location>
        <begin position="2"/>
        <end position="41"/>
    </location>
</feature>
<protein>
    <recommendedName>
        <fullName evidence="3">Homoserine dehydrogenase catalytic domain-containing protein</fullName>
    </recommendedName>
</protein>
<dbReference type="GO" id="GO:0009067">
    <property type="term" value="P:aspartate family amino acid biosynthetic process"/>
    <property type="evidence" value="ECO:0007669"/>
    <property type="project" value="InterPro"/>
</dbReference>
<dbReference type="GO" id="GO:0004412">
    <property type="term" value="F:homoserine dehydrogenase activity"/>
    <property type="evidence" value="ECO:0007669"/>
    <property type="project" value="InterPro"/>
</dbReference>
<dbReference type="AlphaFoldDB" id="A0A5B0P233"/>
<gene>
    <name evidence="4" type="ORF">PGT21_023884</name>
</gene>
<dbReference type="Proteomes" id="UP000324748">
    <property type="component" value="Unassembled WGS sequence"/>
</dbReference>
<dbReference type="Pfam" id="PF00742">
    <property type="entry name" value="Homoserine_dh"/>
    <property type="match status" value="1"/>
</dbReference>
<dbReference type="EMBL" id="VSWC01000079">
    <property type="protein sequence ID" value="KAA1094520.1"/>
    <property type="molecule type" value="Genomic_DNA"/>
</dbReference>